<feature type="region of interest" description="Disordered" evidence="1">
    <location>
        <begin position="1"/>
        <end position="132"/>
    </location>
</feature>
<feature type="compositionally biased region" description="Polar residues" evidence="1">
    <location>
        <begin position="92"/>
        <end position="106"/>
    </location>
</feature>
<dbReference type="AlphaFoldDB" id="A0A507QGA2"/>
<evidence type="ECO:0000313" key="3">
    <source>
        <dbReference type="Proteomes" id="UP000319663"/>
    </source>
</evidence>
<evidence type="ECO:0000256" key="1">
    <source>
        <dbReference type="SAM" id="MobiDB-lite"/>
    </source>
</evidence>
<name>A0A507QGA2_MONPU</name>
<keyword evidence="3" id="KW-1185">Reference proteome</keyword>
<sequence length="132" mass="13427">MAGAGDADCFPFPVFESTETEKKRERGNGSAAAKILQRDLGLAPSSGHRRGTKSSSTEADANAEQLPREGSTASESSKKENPSAKASKRSDPTPNVAKTQGNDPSQSADAVSAEAGAAAGSASQTPPAQPKQ</sequence>
<proteinExistence type="predicted"/>
<dbReference type="STRING" id="5098.A0A507QGA2"/>
<evidence type="ECO:0000313" key="2">
    <source>
        <dbReference type="EMBL" id="TQB67556.1"/>
    </source>
</evidence>
<protein>
    <submittedName>
        <fullName evidence="2">Uncharacterized protein</fullName>
    </submittedName>
</protein>
<feature type="compositionally biased region" description="Low complexity" evidence="1">
    <location>
        <begin position="107"/>
        <end position="123"/>
    </location>
</feature>
<dbReference type="Proteomes" id="UP000319663">
    <property type="component" value="Unassembled WGS sequence"/>
</dbReference>
<accession>A0A507QGA2</accession>
<organism evidence="2 3">
    <name type="scientific">Monascus purpureus</name>
    <name type="common">Red mold</name>
    <name type="synonym">Monascus anka</name>
    <dbReference type="NCBI Taxonomy" id="5098"/>
    <lineage>
        <taxon>Eukaryota</taxon>
        <taxon>Fungi</taxon>
        <taxon>Dikarya</taxon>
        <taxon>Ascomycota</taxon>
        <taxon>Pezizomycotina</taxon>
        <taxon>Eurotiomycetes</taxon>
        <taxon>Eurotiomycetidae</taxon>
        <taxon>Eurotiales</taxon>
        <taxon>Aspergillaceae</taxon>
        <taxon>Monascus</taxon>
    </lineage>
</organism>
<reference evidence="2 3" key="1">
    <citation type="submission" date="2019-06" db="EMBL/GenBank/DDBJ databases">
        <title>Wine fermentation using esterase from Monascus purpureus.</title>
        <authorList>
            <person name="Geng C."/>
            <person name="Zhang Y."/>
        </authorList>
    </citation>
    <scope>NUCLEOTIDE SEQUENCE [LARGE SCALE GENOMIC DNA]</scope>
    <source>
        <strain evidence="2">HQ1</strain>
    </source>
</reference>
<comment type="caution">
    <text evidence="2">The sequence shown here is derived from an EMBL/GenBank/DDBJ whole genome shotgun (WGS) entry which is preliminary data.</text>
</comment>
<dbReference type="EMBL" id="VIFY01000363">
    <property type="protein sequence ID" value="TQB67556.1"/>
    <property type="molecule type" value="Genomic_DNA"/>
</dbReference>
<gene>
    <name evidence="2" type="ORF">MPDQ_005263</name>
</gene>